<name>A0A5J6GQC4_STRKN</name>
<sequence length="91" mass="9642">MSELTLPELVDIMRECAGEEEAVTAAGADVGDVELENLGYDSLALMEAAGRVKRQYKAELTDDALAEIRTLNQFVAAVNDTLASAGARPSV</sequence>
<dbReference type="InterPro" id="IPR036736">
    <property type="entry name" value="ACP-like_sf"/>
</dbReference>
<feature type="domain" description="Carrier" evidence="1">
    <location>
        <begin position="3"/>
        <end position="82"/>
    </location>
</feature>
<accession>A0A5J6GQC4</accession>
<dbReference type="Proteomes" id="UP000325529">
    <property type="component" value="Chromosome"/>
</dbReference>
<dbReference type="SUPFAM" id="SSF47336">
    <property type="entry name" value="ACP-like"/>
    <property type="match status" value="1"/>
</dbReference>
<reference evidence="2 3" key="1">
    <citation type="submission" date="2017-09" db="EMBL/GenBank/DDBJ databases">
        <authorList>
            <person name="Lee N."/>
            <person name="Cho B.-K."/>
        </authorList>
    </citation>
    <scope>NUCLEOTIDE SEQUENCE [LARGE SCALE GENOMIC DNA]</scope>
    <source>
        <strain evidence="2 3">ATCC 12853</strain>
    </source>
</reference>
<organism evidence="2 3">
    <name type="scientific">Streptomyces kanamyceticus</name>
    <dbReference type="NCBI Taxonomy" id="1967"/>
    <lineage>
        <taxon>Bacteria</taxon>
        <taxon>Bacillati</taxon>
        <taxon>Actinomycetota</taxon>
        <taxon>Actinomycetes</taxon>
        <taxon>Kitasatosporales</taxon>
        <taxon>Streptomycetaceae</taxon>
        <taxon>Streptomyces</taxon>
    </lineage>
</organism>
<dbReference type="AlphaFoldDB" id="A0A5J6GQC4"/>
<dbReference type="EMBL" id="CP023699">
    <property type="protein sequence ID" value="QEU96245.1"/>
    <property type="molecule type" value="Genomic_DNA"/>
</dbReference>
<dbReference type="OrthoDB" id="3537906at2"/>
<dbReference type="RefSeq" id="WP_055549687.1">
    <property type="nucleotide sequence ID" value="NZ_CP023699.1"/>
</dbReference>
<dbReference type="Gene3D" id="1.10.1200.10">
    <property type="entry name" value="ACP-like"/>
    <property type="match status" value="1"/>
</dbReference>
<dbReference type="Pfam" id="PF00550">
    <property type="entry name" value="PP-binding"/>
    <property type="match status" value="1"/>
</dbReference>
<evidence type="ECO:0000259" key="1">
    <source>
        <dbReference type="PROSITE" id="PS50075"/>
    </source>
</evidence>
<dbReference type="InterPro" id="IPR009081">
    <property type="entry name" value="PP-bd_ACP"/>
</dbReference>
<dbReference type="PROSITE" id="PS50075">
    <property type="entry name" value="CARRIER"/>
    <property type="match status" value="1"/>
</dbReference>
<keyword evidence="3" id="KW-1185">Reference proteome</keyword>
<gene>
    <name evidence="2" type="ORF">CP970_39685</name>
</gene>
<dbReference type="KEGG" id="ska:CP970_39685"/>
<proteinExistence type="predicted"/>
<protein>
    <submittedName>
        <fullName evidence="2">Acyl carrier protein</fullName>
    </submittedName>
</protein>
<evidence type="ECO:0000313" key="3">
    <source>
        <dbReference type="Proteomes" id="UP000325529"/>
    </source>
</evidence>
<evidence type="ECO:0000313" key="2">
    <source>
        <dbReference type="EMBL" id="QEU96245.1"/>
    </source>
</evidence>